<reference evidence="3" key="1">
    <citation type="submission" date="2007-10" db="EMBL/GenBank/DDBJ databases">
        <authorList>
            <person name="Nygren K.H.M."/>
        </authorList>
    </citation>
    <scope>NUCLEOTIDE SEQUENCE</scope>
    <source>
        <strain evidence="3">FGSC 8880</strain>
    </source>
</reference>
<feature type="compositionally biased region" description="Polar residues" evidence="1">
    <location>
        <begin position="469"/>
        <end position="478"/>
    </location>
</feature>
<dbReference type="PANTHER" id="PTHR28009">
    <property type="entry name" value="PHEROMONE ALPHA FACTOR RECEPTOR"/>
    <property type="match status" value="1"/>
</dbReference>
<dbReference type="PRINTS" id="PR00250">
    <property type="entry name" value="GPCRSTE2"/>
</dbReference>
<evidence type="ECO:0000256" key="1">
    <source>
        <dbReference type="SAM" id="MobiDB-lite"/>
    </source>
</evidence>
<feature type="transmembrane region" description="Helical" evidence="2">
    <location>
        <begin position="181"/>
        <end position="206"/>
    </location>
</feature>
<feature type="compositionally biased region" description="Acidic residues" evidence="1">
    <location>
        <begin position="528"/>
        <end position="537"/>
    </location>
</feature>
<feature type="region of interest" description="Disordered" evidence="1">
    <location>
        <begin position="506"/>
        <end position="581"/>
    </location>
</feature>
<dbReference type="AlphaFoldDB" id="D2N2G0"/>
<feature type="region of interest" description="Disordered" evidence="1">
    <location>
        <begin position="420"/>
        <end position="442"/>
    </location>
</feature>
<gene>
    <name evidence="3" type="primary">pre2</name>
</gene>
<evidence type="ECO:0000256" key="2">
    <source>
        <dbReference type="SAM" id="Phobius"/>
    </source>
</evidence>
<keyword evidence="2" id="KW-0812">Transmembrane</keyword>
<dbReference type="GO" id="GO:0038038">
    <property type="term" value="C:G protein-coupled receptor homodimeric complex"/>
    <property type="evidence" value="ECO:0007669"/>
    <property type="project" value="TreeGrafter"/>
</dbReference>
<feature type="compositionally biased region" description="Basic and acidic residues" evidence="1">
    <location>
        <begin position="553"/>
        <end position="567"/>
    </location>
</feature>
<feature type="region of interest" description="Disordered" evidence="1">
    <location>
        <begin position="468"/>
        <end position="493"/>
    </location>
</feature>
<feature type="transmembrane region" description="Helical" evidence="2">
    <location>
        <begin position="103"/>
        <end position="126"/>
    </location>
</feature>
<keyword evidence="2" id="KW-1133">Transmembrane helix</keyword>
<feature type="transmembrane region" description="Helical" evidence="2">
    <location>
        <begin position="146"/>
        <end position="169"/>
    </location>
</feature>
<dbReference type="Pfam" id="PF02116">
    <property type="entry name" value="STE2"/>
    <property type="match status" value="1"/>
</dbReference>
<feature type="region of interest" description="Disordered" evidence="1">
    <location>
        <begin position="350"/>
        <end position="377"/>
    </location>
</feature>
<name>D2N2G0_9PEZI</name>
<dbReference type="PANTHER" id="PTHR28009:SF1">
    <property type="entry name" value="PHEROMONE ALPHA FACTOR RECEPTOR"/>
    <property type="match status" value="1"/>
</dbReference>
<reference evidence="3" key="2">
    <citation type="journal article" date="2008" name="Mol. Biol. Evol.">
        <title>The evolution of the pheromonal signal system and its potential role for reproductive isolation in heterothallic neurospora.</title>
        <authorList>
            <person name="Karlsson M."/>
            <person name="Nygren K."/>
            <person name="Johannesson H."/>
        </authorList>
    </citation>
    <scope>NUCLEOTIDE SEQUENCE</scope>
    <source>
        <strain evidence="3">FGSC 8880</strain>
    </source>
</reference>
<dbReference type="GO" id="GO:0000750">
    <property type="term" value="P:pheromone-dependent signal transduction involved in conjugation with cellular fusion"/>
    <property type="evidence" value="ECO:0007669"/>
    <property type="project" value="TreeGrafter"/>
</dbReference>
<keyword evidence="2" id="KW-0472">Membrane</keyword>
<protein>
    <submittedName>
        <fullName evidence="3">Pheromone receptor 2</fullName>
    </submittedName>
</protein>
<accession>D2N2G0</accession>
<organism evidence="3">
    <name type="scientific">Neurospora sp. FGSC 8880</name>
    <dbReference type="NCBI Taxonomy" id="482000"/>
    <lineage>
        <taxon>Eukaryota</taxon>
        <taxon>Fungi</taxon>
        <taxon>Dikarya</taxon>
        <taxon>Ascomycota</taxon>
        <taxon>Pezizomycotina</taxon>
        <taxon>Sordariomycetes</taxon>
        <taxon>Sordariomycetidae</taxon>
        <taxon>Sordariales</taxon>
        <taxon>Sordariaceae</taxon>
        <taxon>Neurospora</taxon>
    </lineage>
</organism>
<evidence type="ECO:0000313" key="3">
    <source>
        <dbReference type="EMBL" id="CAP17783.1"/>
    </source>
</evidence>
<sequence>MASSSSLPADIFSGITQSLNSTHATLTLPIPPADRDHLENQMLFLFDNYGHLLNVTTTDIDALNDMMISITINYATQIGATFIMLAIMLLMTPRRRFKRLPTIISLLALCINLIRVVLLALFYPSHWTDFYVLYSGDWQFVPPSDMQISVAATVLSIPVTALLLSALMVQAWSMMQLWTPLWRALVVLVSGLLSLATVAMSFANCIFQAKNILYADPLPSYWVRKLYLALTTGSISWFTFLFMIRLVMHMWTNRSILPSMKGLKAMDVLIITNSILMLIPVLFAGLEFLDSASGFESGSLTQTSVVIVLPLGTLVAQRIATRGYMPDSLEASSGPNGSLPLSNLSFAGGGGGGGGSGGRHKDKENGGGIIPPTNNNTAATNNFSSSIACSGISCLPKVKRMTASSASSSQRPLLTMTNSTIASNDSSGFPSPGIHNTTTTTTTTTTQYQYSMGMNMPNFPPVPFPGYHSRNTGVTSHIVSDGRHNQGMNRHPSVDHFDRELARIDDQDDDGYPFASSEKAVMEHNHDDDDDDDDDDVERGRRRALPPPLGGVRVERTIETRSEERMPSPDPLGVTKPRSFE</sequence>
<dbReference type="GO" id="GO:0004932">
    <property type="term" value="F:mating-type factor pheromone receptor activity"/>
    <property type="evidence" value="ECO:0007669"/>
    <property type="project" value="InterPro"/>
</dbReference>
<dbReference type="InterPro" id="IPR000366">
    <property type="entry name" value="GPCR_STE2"/>
</dbReference>
<feature type="transmembrane region" description="Helical" evidence="2">
    <location>
        <begin position="72"/>
        <end position="91"/>
    </location>
</feature>
<feature type="transmembrane region" description="Helical" evidence="2">
    <location>
        <begin position="226"/>
        <end position="247"/>
    </location>
</feature>
<feature type="transmembrane region" description="Helical" evidence="2">
    <location>
        <begin position="268"/>
        <end position="286"/>
    </location>
</feature>
<dbReference type="Gene3D" id="1.10.287.920">
    <property type="entry name" value="Pheromone alpha factor receptor"/>
    <property type="match status" value="1"/>
</dbReference>
<dbReference type="InterPro" id="IPR027458">
    <property type="entry name" value="STE2_TM1-TM2_sf"/>
</dbReference>
<proteinExistence type="predicted"/>
<feature type="compositionally biased region" description="Polar residues" evidence="1">
    <location>
        <begin position="420"/>
        <end position="429"/>
    </location>
</feature>
<keyword evidence="3" id="KW-0675">Receptor</keyword>
<dbReference type="CDD" id="cd14939">
    <property type="entry name" value="7tmD_STE2"/>
    <property type="match status" value="1"/>
</dbReference>
<dbReference type="EMBL" id="AM904754">
    <property type="protein sequence ID" value="CAP17783.1"/>
    <property type="molecule type" value="Genomic_DNA"/>
</dbReference>